<feature type="region of interest" description="Disordered" evidence="1">
    <location>
        <begin position="358"/>
        <end position="385"/>
    </location>
</feature>
<evidence type="ECO:0000313" key="5">
    <source>
        <dbReference type="Proteomes" id="UP001381693"/>
    </source>
</evidence>
<organism evidence="4 5">
    <name type="scientific">Halocaridina rubra</name>
    <name type="common">Hawaiian red shrimp</name>
    <dbReference type="NCBI Taxonomy" id="373956"/>
    <lineage>
        <taxon>Eukaryota</taxon>
        <taxon>Metazoa</taxon>
        <taxon>Ecdysozoa</taxon>
        <taxon>Arthropoda</taxon>
        <taxon>Crustacea</taxon>
        <taxon>Multicrustacea</taxon>
        <taxon>Malacostraca</taxon>
        <taxon>Eumalacostraca</taxon>
        <taxon>Eucarida</taxon>
        <taxon>Decapoda</taxon>
        <taxon>Pleocyemata</taxon>
        <taxon>Caridea</taxon>
        <taxon>Atyoidea</taxon>
        <taxon>Atyidae</taxon>
        <taxon>Halocaridina</taxon>
    </lineage>
</organism>
<name>A0AAN9A9U0_HALRR</name>
<feature type="chain" id="PRO_5042985353" evidence="3">
    <location>
        <begin position="21"/>
        <end position="411"/>
    </location>
</feature>
<evidence type="ECO:0000313" key="4">
    <source>
        <dbReference type="EMBL" id="KAK7077245.1"/>
    </source>
</evidence>
<accession>A0AAN9A9U0</accession>
<protein>
    <submittedName>
        <fullName evidence="4">Uncharacterized protein</fullName>
    </submittedName>
</protein>
<keyword evidence="5" id="KW-1185">Reference proteome</keyword>
<keyword evidence="3" id="KW-0732">Signal</keyword>
<dbReference type="AlphaFoldDB" id="A0AAN9A9U0"/>
<comment type="caution">
    <text evidence="4">The sequence shown here is derived from an EMBL/GenBank/DDBJ whole genome shotgun (WGS) entry which is preliminary data.</text>
</comment>
<evidence type="ECO:0000256" key="2">
    <source>
        <dbReference type="SAM" id="Phobius"/>
    </source>
</evidence>
<feature type="signal peptide" evidence="3">
    <location>
        <begin position="1"/>
        <end position="20"/>
    </location>
</feature>
<proteinExistence type="predicted"/>
<evidence type="ECO:0000256" key="1">
    <source>
        <dbReference type="SAM" id="MobiDB-lite"/>
    </source>
</evidence>
<keyword evidence="2" id="KW-0812">Transmembrane</keyword>
<dbReference type="EMBL" id="JAXCGZ010009449">
    <property type="protein sequence ID" value="KAK7077245.1"/>
    <property type="molecule type" value="Genomic_DNA"/>
</dbReference>
<dbReference type="Proteomes" id="UP001381693">
    <property type="component" value="Unassembled WGS sequence"/>
</dbReference>
<gene>
    <name evidence="4" type="ORF">SK128_015401</name>
</gene>
<keyword evidence="2" id="KW-1133">Transmembrane helix</keyword>
<feature type="compositionally biased region" description="Low complexity" evidence="1">
    <location>
        <begin position="360"/>
        <end position="379"/>
    </location>
</feature>
<keyword evidence="2" id="KW-0472">Membrane</keyword>
<feature type="transmembrane region" description="Helical" evidence="2">
    <location>
        <begin position="157"/>
        <end position="179"/>
    </location>
</feature>
<evidence type="ECO:0000256" key="3">
    <source>
        <dbReference type="SAM" id="SignalP"/>
    </source>
</evidence>
<sequence length="411" mass="45309">MKFLYVVFAVAYLMLQGIDGKVFQELEEPSTQLSISTGLSHTKFHQNLSKGYQKDEKATLPDLSCETNDDCYKYDEPLICSIGQCDCIKPLCWVYHYESSGWTSSNVFTCDDCGQLGSWCNETYTCDEPGICWNDGFCHCPRGENFDGICVTVDQSWTLKVTLGGFGIIFLVAMIVIAYNCYRNRPWERPGWCWGVCNKMGSARGRRGSCEKSPAFTIQHLYASQISSINGEAFHISLENELHTSPGAQRNRFRLETTAEEPTSSSIASVETTSTNLESTLSDLNELNATKAAVEENPPGAFALPTTAQSLSAVHETSEPGLHNIQESIGAYKNSDTTNVSSESNCKHERCHLCLPKGLSVRPSSSSSQSGSTTRGSTPDDVISSAIEIIDQTKTAERKESEIKDIECTQF</sequence>
<reference evidence="4 5" key="1">
    <citation type="submission" date="2023-11" db="EMBL/GenBank/DDBJ databases">
        <title>Halocaridina rubra genome assembly.</title>
        <authorList>
            <person name="Smith C."/>
        </authorList>
    </citation>
    <scope>NUCLEOTIDE SEQUENCE [LARGE SCALE GENOMIC DNA]</scope>
    <source>
        <strain evidence="4">EP-1</strain>
        <tissue evidence="4">Whole</tissue>
    </source>
</reference>